<keyword evidence="11" id="KW-1185">Reference proteome</keyword>
<dbReference type="GO" id="GO:0005524">
    <property type="term" value="F:ATP binding"/>
    <property type="evidence" value="ECO:0007669"/>
    <property type="project" value="UniProtKB-KW"/>
</dbReference>
<dbReference type="InterPro" id="IPR037136">
    <property type="entry name" value="RNA3'_phos_cyclase_dom_sf"/>
</dbReference>
<keyword evidence="3 6" id="KW-0436">Ligase</keyword>
<reference evidence="11" key="2">
    <citation type="journal article" date="2010" name="Stand. Genomic Sci.">
        <title>Complete genome sequence of Vulcanisaeta distributa type strain (IC-017T).</title>
        <authorList>
            <person name="Mavromatis K."/>
            <person name="Sikorski J."/>
            <person name="Pabst E."/>
            <person name="Teshima H."/>
            <person name="Lapidus A."/>
            <person name="Lucas S."/>
            <person name="Nolan M."/>
            <person name="Glavina Del Rio T."/>
            <person name="Cheng J."/>
            <person name="Bruce D."/>
            <person name="Goodwin L."/>
            <person name="Pitluck S."/>
            <person name="Liolios K."/>
            <person name="Ivanova N."/>
            <person name="Mikhailova N."/>
            <person name="Pati A."/>
            <person name="Chen A."/>
            <person name="Palaniappan K."/>
            <person name="Land M."/>
            <person name="Hauser L."/>
            <person name="Chang Y."/>
            <person name="Jeffries C."/>
            <person name="Rohde M."/>
            <person name="Spring S."/>
            <person name="Goker M."/>
            <person name="Wirth R."/>
            <person name="Woyke T."/>
            <person name="Bristow J."/>
            <person name="Eisen J."/>
            <person name="Markowitz V."/>
            <person name="Hugenholtz P."/>
            <person name="Klenk H."/>
            <person name="Kyrpides N."/>
        </authorList>
    </citation>
    <scope>NUCLEOTIDE SEQUENCE [LARGE SCALE GENOMIC DNA]</scope>
    <source>
        <strain evidence="11">DSM 14429 / JCM 11212 / NBRC 100878 / IC-017</strain>
    </source>
</reference>
<name>E1QU85_VULDI</name>
<dbReference type="eggNOG" id="arCOG04125">
    <property type="taxonomic scope" value="Archaea"/>
</dbReference>
<dbReference type="FunFam" id="3.30.360.20:FF:000002">
    <property type="entry name" value="RNA terminal phosphate cyclase-like 1"/>
    <property type="match status" value="1"/>
</dbReference>
<dbReference type="InterPro" id="IPR036553">
    <property type="entry name" value="RPTC_insert"/>
</dbReference>
<feature type="domain" description="RNA 3'-terminal phosphate cyclase insert" evidence="9">
    <location>
        <begin position="182"/>
        <end position="283"/>
    </location>
</feature>
<protein>
    <recommendedName>
        <fullName evidence="2 6">RNA 3'-terminal phosphate cyclase</fullName>
        <shortName evidence="6">RNA cyclase</shortName>
        <shortName evidence="6">RNA-3'-phosphate cyclase</shortName>
        <ecNumber evidence="6 7">6.5.1.4</ecNumber>
    </recommendedName>
</protein>
<dbReference type="InterPro" id="IPR020719">
    <property type="entry name" value="RNA3'_term_phos_cycl-like_CS"/>
</dbReference>
<evidence type="ECO:0000256" key="7">
    <source>
        <dbReference type="NCBIfam" id="TIGR03399"/>
    </source>
</evidence>
<evidence type="ECO:0000256" key="2">
    <source>
        <dbReference type="ARBA" id="ARBA00021428"/>
    </source>
</evidence>
<dbReference type="HOGENOM" id="CLU_027882_0_0_2"/>
<dbReference type="SUPFAM" id="SSF55205">
    <property type="entry name" value="EPT/RTPC-like"/>
    <property type="match status" value="2"/>
</dbReference>
<dbReference type="Gene3D" id="3.30.360.20">
    <property type="entry name" value="RNA 3'-terminal phosphate cyclase, insert domain"/>
    <property type="match status" value="1"/>
</dbReference>
<dbReference type="Pfam" id="PF05189">
    <property type="entry name" value="RTC_insert"/>
    <property type="match status" value="1"/>
</dbReference>
<dbReference type="RefSeq" id="WP_013336804.1">
    <property type="nucleotide sequence ID" value="NC_014537.1"/>
</dbReference>
<dbReference type="InterPro" id="IPR023797">
    <property type="entry name" value="RNA3'_phos_cyclase_dom"/>
</dbReference>
<feature type="domain" description="RNA 3'-terminal phosphate cyclase" evidence="8">
    <location>
        <begin position="11"/>
        <end position="335"/>
    </location>
</feature>
<dbReference type="PANTHER" id="PTHR11096:SF0">
    <property type="entry name" value="RNA 3'-TERMINAL PHOSPHATE CYCLASE"/>
    <property type="match status" value="1"/>
</dbReference>
<dbReference type="CDD" id="cd00874">
    <property type="entry name" value="RNA_Cyclase_Class_II"/>
    <property type="match status" value="1"/>
</dbReference>
<dbReference type="EC" id="6.5.1.4" evidence="6 7"/>
<feature type="binding site" evidence="6">
    <location>
        <position position="102"/>
    </location>
    <ligand>
        <name>ATP</name>
        <dbReference type="ChEBI" id="CHEBI:30616"/>
    </ligand>
</feature>
<dbReference type="PANTHER" id="PTHR11096">
    <property type="entry name" value="RNA 3' TERMINAL PHOSPHATE CYCLASE"/>
    <property type="match status" value="1"/>
</dbReference>
<dbReference type="Proteomes" id="UP000006681">
    <property type="component" value="Chromosome"/>
</dbReference>
<dbReference type="EMBL" id="CP002100">
    <property type="protein sequence ID" value="ADN51079.1"/>
    <property type="molecule type" value="Genomic_DNA"/>
</dbReference>
<dbReference type="KEGG" id="vdi:Vdis_1705"/>
<dbReference type="InterPro" id="IPR013791">
    <property type="entry name" value="RNA3'-term_phos_cycl_insert"/>
</dbReference>
<dbReference type="InterPro" id="IPR013792">
    <property type="entry name" value="RNA3'P_cycl/enolpyr_Trfase_a/b"/>
</dbReference>
<comment type="similarity">
    <text evidence="1 6">Belongs to the RNA 3'-terminal cyclase family. Type 1 subfamily.</text>
</comment>
<evidence type="ECO:0000259" key="9">
    <source>
        <dbReference type="Pfam" id="PF05189"/>
    </source>
</evidence>
<dbReference type="GeneID" id="9752646"/>
<comment type="caution">
    <text evidence="6">Lacks conserved residue(s) required for the propagation of feature annotation.</text>
</comment>
<sequence length="350" mass="37240">MSLVEIDGSVLEGGGQILRTALALSAITGRPVRIYNIRAKRSNPGLQQQHLTGVIAAAKISNAQVTGAVKGSTELVFKPGRIGCGEFRFDIGTAGAVTLVIQTILPILVFAPCRSTVMITGGTDVPWSPPIDYVRFVMLPMLGLFGVKAEVKLVRRGHYPRGGGEVVMTVEPSKLRPVEVVEFGDLREVRGISHAVRLPAHVAHRQANSAREYLVKAGVKVPIDIAVETYEQGKDPHLGPGSGIVLWAVSSKGLVKGADALGERGKPAEVVGEEAASKLLESLRSGMALDEHMGDMVIPYMALAGNSVVGISRITLHALTNIYIVEKILGVKFEVSGKEGKPGLIRVFHA</sequence>
<evidence type="ECO:0000313" key="10">
    <source>
        <dbReference type="EMBL" id="ADN51079.1"/>
    </source>
</evidence>
<evidence type="ECO:0000256" key="3">
    <source>
        <dbReference type="ARBA" id="ARBA00022598"/>
    </source>
</evidence>
<dbReference type="InterPro" id="IPR000228">
    <property type="entry name" value="RNA3'_term_phos_cyc"/>
</dbReference>
<dbReference type="OrthoDB" id="7994at2157"/>
<dbReference type="HAMAP" id="MF_00200">
    <property type="entry name" value="RTC"/>
    <property type="match status" value="1"/>
</dbReference>
<dbReference type="NCBIfam" id="NF003246">
    <property type="entry name" value="PRK04204.1-2"/>
    <property type="match status" value="1"/>
</dbReference>
<evidence type="ECO:0000256" key="1">
    <source>
        <dbReference type="ARBA" id="ARBA00009206"/>
    </source>
</evidence>
<proteinExistence type="inferred from homology"/>
<keyword evidence="5 6" id="KW-0067">ATP-binding</keyword>
<dbReference type="GO" id="GO:0005737">
    <property type="term" value="C:cytoplasm"/>
    <property type="evidence" value="ECO:0007669"/>
    <property type="project" value="UniProtKB-SubCell"/>
</dbReference>
<organism evidence="10 11">
    <name type="scientific">Vulcanisaeta distributa (strain DSM 14429 / JCM 11212 / NBRC 100878 / IC-017)</name>
    <dbReference type="NCBI Taxonomy" id="572478"/>
    <lineage>
        <taxon>Archaea</taxon>
        <taxon>Thermoproteota</taxon>
        <taxon>Thermoprotei</taxon>
        <taxon>Thermoproteales</taxon>
        <taxon>Thermoproteaceae</taxon>
        <taxon>Vulcanisaeta</taxon>
    </lineage>
</organism>
<dbReference type="NCBIfam" id="TIGR03399">
    <property type="entry name" value="RNA_3prim_cycl"/>
    <property type="match status" value="1"/>
</dbReference>
<evidence type="ECO:0000256" key="4">
    <source>
        <dbReference type="ARBA" id="ARBA00022741"/>
    </source>
</evidence>
<evidence type="ECO:0000256" key="5">
    <source>
        <dbReference type="ARBA" id="ARBA00022840"/>
    </source>
</evidence>
<accession>E1QU85</accession>
<dbReference type="GO" id="GO:0006396">
    <property type="term" value="P:RNA processing"/>
    <property type="evidence" value="ECO:0007669"/>
    <property type="project" value="UniProtKB-UniRule"/>
</dbReference>
<comment type="subcellular location">
    <subcellularLocation>
        <location evidence="6">Cytoplasm</location>
    </subcellularLocation>
</comment>
<dbReference type="GO" id="GO:0003963">
    <property type="term" value="F:RNA-3'-phosphate cyclase activity"/>
    <property type="evidence" value="ECO:0007669"/>
    <property type="project" value="UniProtKB-UniRule"/>
</dbReference>
<dbReference type="PROSITE" id="PS01287">
    <property type="entry name" value="RTC"/>
    <property type="match status" value="1"/>
</dbReference>
<keyword evidence="4 6" id="KW-0547">Nucleotide-binding</keyword>
<evidence type="ECO:0000256" key="6">
    <source>
        <dbReference type="HAMAP-Rule" id="MF_00200"/>
    </source>
</evidence>
<dbReference type="AlphaFoldDB" id="E1QU85"/>
<comment type="function">
    <text evidence="6">Catalyzes the conversion of 3'-phosphate to a 2',3'-cyclic phosphodiester at the end of RNA. The mechanism of action of the enzyme occurs in 3 steps: (A) adenylation of the enzyme by ATP; (B) transfer of adenylate to an RNA-N3'P to produce RNA-N3'PP5'A; (C) and attack of the adjacent 2'-hydroxyl on the 3'-phosphorus in the diester linkage to produce the cyclic end product. The biological role of this enzyme is unknown but it is likely to function in some aspects of cellular RNA processing.</text>
</comment>
<feature type="active site" description="Tele-AMP-histidine intermediate" evidence="6">
    <location>
        <position position="317"/>
    </location>
</feature>
<gene>
    <name evidence="6" type="primary">rtcA</name>
    <name evidence="10" type="ordered locus">Vdis_1705</name>
</gene>
<dbReference type="Pfam" id="PF01137">
    <property type="entry name" value="RTC"/>
    <property type="match status" value="1"/>
</dbReference>
<dbReference type="Gene3D" id="3.65.10.20">
    <property type="entry name" value="RNA 3'-terminal phosphate cyclase domain"/>
    <property type="match status" value="1"/>
</dbReference>
<evidence type="ECO:0000313" key="11">
    <source>
        <dbReference type="Proteomes" id="UP000006681"/>
    </source>
</evidence>
<dbReference type="PIRSF" id="PIRSF005378">
    <property type="entry name" value="RNA3'_term_phos_cycl_euk"/>
    <property type="match status" value="1"/>
</dbReference>
<dbReference type="STRING" id="572478.Vdis_1705"/>
<dbReference type="InterPro" id="IPR017770">
    <property type="entry name" value="RNA3'_term_phos_cyc_type_1"/>
</dbReference>
<evidence type="ECO:0000259" key="8">
    <source>
        <dbReference type="Pfam" id="PF01137"/>
    </source>
</evidence>
<reference evidence="10 11" key="1">
    <citation type="journal article" date="2010" name="Stand. Genomic Sci.">
        <title>Complete genome sequence of Vulcanisaeta distributa type strain (IC-017).</title>
        <authorList>
            <person name="Mavromatis K."/>
            <person name="Sikorski J."/>
            <person name="Pabst E."/>
            <person name="Teshima H."/>
            <person name="Lapidus A."/>
            <person name="Lucas S."/>
            <person name="Nolan M."/>
            <person name="Glavina Del Rio T."/>
            <person name="Cheng J.F."/>
            <person name="Bruce D."/>
            <person name="Goodwin L."/>
            <person name="Pitluck S."/>
            <person name="Liolios K."/>
            <person name="Ivanova N."/>
            <person name="Mikhailova N."/>
            <person name="Pati A."/>
            <person name="Chen A."/>
            <person name="Palaniappan K."/>
            <person name="Land M."/>
            <person name="Hauser L."/>
            <person name="Chang Y.J."/>
            <person name="Jeffries C.D."/>
            <person name="Rohde M."/>
            <person name="Spring S."/>
            <person name="Goker M."/>
            <person name="Wirth R."/>
            <person name="Woyke T."/>
            <person name="Bristow J."/>
            <person name="Eisen J.A."/>
            <person name="Markowitz V."/>
            <person name="Hugenholtz P."/>
            <person name="Klenk H.P."/>
            <person name="Kyrpides N.C."/>
        </authorList>
    </citation>
    <scope>NUCLEOTIDE SEQUENCE [LARGE SCALE GENOMIC DNA]</scope>
    <source>
        <strain evidence="11">DSM 14429 / JCM 11212 / NBRC 100878 / IC-017</strain>
    </source>
</reference>
<comment type="catalytic activity">
    <reaction evidence="6">
        <text>a 3'-end 3'-phospho-ribonucleotide-RNA + ATP = a 3'-end 2',3'-cyclophospho-ribonucleotide-RNA + AMP + diphosphate</text>
        <dbReference type="Rhea" id="RHEA:23976"/>
        <dbReference type="Rhea" id="RHEA-COMP:10463"/>
        <dbReference type="Rhea" id="RHEA-COMP:10464"/>
        <dbReference type="ChEBI" id="CHEBI:30616"/>
        <dbReference type="ChEBI" id="CHEBI:33019"/>
        <dbReference type="ChEBI" id="CHEBI:83062"/>
        <dbReference type="ChEBI" id="CHEBI:83064"/>
        <dbReference type="ChEBI" id="CHEBI:456215"/>
        <dbReference type="EC" id="6.5.1.4"/>
    </reaction>
</comment>
<keyword evidence="6" id="KW-0963">Cytoplasm</keyword>